<dbReference type="AlphaFoldDB" id="A0A556V5X9"/>
<evidence type="ECO:0000256" key="1">
    <source>
        <dbReference type="SAM" id="MobiDB-lite"/>
    </source>
</evidence>
<sequence length="125" mass="14337">MIPRTREKHSALHSLYIALEKRINSTENEPSNLRRKKKMEREMEMKGGRKSLPVSLSDRRRGIGVEMEEKPGCPSATSAYPDISHKAKHELTVWSVERLAISPRCMSTLPCRRTGRDVSYRRTTG</sequence>
<comment type="caution">
    <text evidence="2">The sequence shown here is derived from an EMBL/GenBank/DDBJ whole genome shotgun (WGS) entry which is preliminary data.</text>
</comment>
<gene>
    <name evidence="2" type="ORF">Baya_13299</name>
</gene>
<name>A0A556V5X9_BAGYA</name>
<accession>A0A556V5X9</accession>
<dbReference type="Proteomes" id="UP000319801">
    <property type="component" value="Unassembled WGS sequence"/>
</dbReference>
<organism evidence="2 3">
    <name type="scientific">Bagarius yarrelli</name>
    <name type="common">Goonch</name>
    <name type="synonym">Bagrus yarrelli</name>
    <dbReference type="NCBI Taxonomy" id="175774"/>
    <lineage>
        <taxon>Eukaryota</taxon>
        <taxon>Metazoa</taxon>
        <taxon>Chordata</taxon>
        <taxon>Craniata</taxon>
        <taxon>Vertebrata</taxon>
        <taxon>Euteleostomi</taxon>
        <taxon>Actinopterygii</taxon>
        <taxon>Neopterygii</taxon>
        <taxon>Teleostei</taxon>
        <taxon>Ostariophysi</taxon>
        <taxon>Siluriformes</taxon>
        <taxon>Sisoridae</taxon>
        <taxon>Sisorinae</taxon>
        <taxon>Bagarius</taxon>
    </lineage>
</organism>
<keyword evidence="3" id="KW-1185">Reference proteome</keyword>
<evidence type="ECO:0000313" key="2">
    <source>
        <dbReference type="EMBL" id="TSV81469.1"/>
    </source>
</evidence>
<feature type="region of interest" description="Disordered" evidence="1">
    <location>
        <begin position="25"/>
        <end position="58"/>
    </location>
</feature>
<reference evidence="2 3" key="1">
    <citation type="journal article" date="2019" name="Genome Biol. Evol.">
        <title>Whole-Genome Sequencing of the Giant Devil Catfish, Bagarius yarrelli.</title>
        <authorList>
            <person name="Jiang W."/>
            <person name="Lv Y."/>
            <person name="Cheng L."/>
            <person name="Yang K."/>
            <person name="Chao B."/>
            <person name="Wang X."/>
            <person name="Li Y."/>
            <person name="Pan X."/>
            <person name="You X."/>
            <person name="Zhang Y."/>
            <person name="Yang J."/>
            <person name="Li J."/>
            <person name="Zhang X."/>
            <person name="Liu S."/>
            <person name="Sun C."/>
            <person name="Yang J."/>
            <person name="Shi Q."/>
        </authorList>
    </citation>
    <scope>NUCLEOTIDE SEQUENCE [LARGE SCALE GENOMIC DNA]</scope>
    <source>
        <strain evidence="2">JWS20170419001</strain>
        <tissue evidence="2">Muscle</tissue>
    </source>
</reference>
<proteinExistence type="predicted"/>
<dbReference type="EMBL" id="VCAZ01000128">
    <property type="protein sequence ID" value="TSV81469.1"/>
    <property type="molecule type" value="Genomic_DNA"/>
</dbReference>
<protein>
    <submittedName>
        <fullName evidence="2">Uncharacterized protein</fullName>
    </submittedName>
</protein>
<evidence type="ECO:0000313" key="3">
    <source>
        <dbReference type="Proteomes" id="UP000319801"/>
    </source>
</evidence>